<protein>
    <submittedName>
        <fullName evidence="3">Uncharacterized protein</fullName>
    </submittedName>
</protein>
<dbReference type="Proteomes" id="UP000043437">
    <property type="component" value="Unassembled WGS sequence"/>
</dbReference>
<evidence type="ECO:0000256" key="1">
    <source>
        <dbReference type="SAM" id="Coils"/>
    </source>
</evidence>
<dbReference type="EMBL" id="CDMG01000002">
    <property type="protein sequence ID" value="CRF52277.1"/>
    <property type="molecule type" value="Genomic_DNA"/>
</dbReference>
<evidence type="ECO:0000313" key="3">
    <source>
        <dbReference type="EMBL" id="CRF52277.1"/>
    </source>
</evidence>
<accession>A0A0K2Y1Q0</accession>
<proteinExistence type="predicted"/>
<dbReference type="AlphaFoldDB" id="A0A0K2Y1Q0"/>
<sequence length="606" mass="68863">MQQAYKDLSQELKATKRTHKHFLLVLEDIKVEDLTPIKEELETIKSKFYKLLNTLGNFNIALEDVYEKSEENDTELEKALVNFKRVKVRANIHLNALERATEGTQAIENTHRLSQSLEDLESLLNAVEEKHASLLLQVTCAGTDQDTEASNADALRPCQRAAQTAKNINAPEVKPLWQYGANTLQAFKDYMKAKDLGNAQAWLELGKMAMEGVVLYPDHNVAIRCFSKAVELCSVEALVELGKIAKANYRGIWVLEHESGKAISGKELNDSFKLFGIHDHYAILEHCKVFKDKTLSVENSCHKARELFERATEVGEGKGFLELWKLYLRDYKRLGKTRKEGKQKAMECCKQAIPLLRAQAEKGDGEAYALCGEALAFVCQEEAEGETKSREDQGYQAVMQLFEKARDLGYADAFYSMANFDFEWVDGVGVEKDKVDRCIAYLQQGMELGSGKCACRLKEVAMHASNVNLPHAHKRDLSNYPMLVEQAMVFVDRLAQCIKLLEFVALKCRHHKALPVLLMYSRSAKKIIERLDLENVERYKKLLDAHNEYKRRASHLARHRHELDWDLAKASGIDILGEYSLRAFKIPAKSNYEITPDGCVQEKHSK</sequence>
<organism evidence="3 4">
    <name type="scientific">Helicobacter ailurogastricus</name>
    <dbReference type="NCBI Taxonomy" id="1578720"/>
    <lineage>
        <taxon>Bacteria</taxon>
        <taxon>Pseudomonadati</taxon>
        <taxon>Campylobacterota</taxon>
        <taxon>Epsilonproteobacteria</taxon>
        <taxon>Campylobacterales</taxon>
        <taxon>Helicobacteraceae</taxon>
        <taxon>Helicobacter</taxon>
    </lineage>
</organism>
<dbReference type="InterPro" id="IPR011990">
    <property type="entry name" value="TPR-like_helical_dom_sf"/>
</dbReference>
<dbReference type="RefSeq" id="WP_053941903.1">
    <property type="nucleotide sequence ID" value="NZ_CDMG01000002.1"/>
</dbReference>
<evidence type="ECO:0000313" key="2">
    <source>
        <dbReference type="EMBL" id="CRF43339.1"/>
    </source>
</evidence>
<gene>
    <name evidence="2" type="ORF">HAL013_15730</name>
    <name evidence="3" type="ORF">HAL07_04030</name>
</gene>
<dbReference type="EMBL" id="CDMH01000064">
    <property type="protein sequence ID" value="CRF43339.1"/>
    <property type="molecule type" value="Genomic_DNA"/>
</dbReference>
<dbReference type="GeneID" id="82131426"/>
<feature type="coiled-coil region" evidence="1">
    <location>
        <begin position="110"/>
        <end position="137"/>
    </location>
</feature>
<evidence type="ECO:0000313" key="4">
    <source>
        <dbReference type="Proteomes" id="UP000043437"/>
    </source>
</evidence>
<keyword evidence="1" id="KW-0175">Coiled coil</keyword>
<dbReference type="Gene3D" id="1.25.40.10">
    <property type="entry name" value="Tetratricopeptide repeat domain"/>
    <property type="match status" value="2"/>
</dbReference>
<reference evidence="4 5" key="2">
    <citation type="submission" date="2014-12" db="EMBL/GenBank/DDBJ databases">
        <authorList>
            <person name="Jaenicke S."/>
        </authorList>
    </citation>
    <scope>NUCLEOTIDE SEQUENCE [LARGE SCALE GENOMIC DNA]</scope>
</reference>
<dbReference type="SUPFAM" id="SSF81901">
    <property type="entry name" value="HCP-like"/>
    <property type="match status" value="2"/>
</dbReference>
<name>A0A0K2Y1Q0_9HELI</name>
<reference evidence="3" key="1">
    <citation type="submission" date="2014-12" db="EMBL/GenBank/DDBJ databases">
        <title>Whole genome sequences of four Staphylococcus schleiferi canine isolates.</title>
        <authorList>
            <person name="Misic A.M."/>
            <person name="Cain C."/>
            <person name="Morris D.O."/>
            <person name="Rankin S."/>
            <person name="Beiting D."/>
        </authorList>
    </citation>
    <scope>NUCLEOTIDE SEQUENCE</scope>
    <source>
        <strain evidence="2">ASB13</strain>
        <strain evidence="3">ASB7</strain>
    </source>
</reference>
<evidence type="ECO:0000313" key="5">
    <source>
        <dbReference type="Proteomes" id="UP000045175"/>
    </source>
</evidence>
<dbReference type="Proteomes" id="UP000045175">
    <property type="component" value="Unassembled WGS sequence"/>
</dbReference>